<dbReference type="PANTHER" id="PTHR33055">
    <property type="entry name" value="TRANSPOSASE FOR INSERTION SEQUENCE ELEMENT IS1111A"/>
    <property type="match status" value="1"/>
</dbReference>
<dbReference type="GO" id="GO:0004803">
    <property type="term" value="F:transposase activity"/>
    <property type="evidence" value="ECO:0007669"/>
    <property type="project" value="InterPro"/>
</dbReference>
<dbReference type="Pfam" id="PF01548">
    <property type="entry name" value="DEDD_Tnp_IS110"/>
    <property type="match status" value="1"/>
</dbReference>
<proteinExistence type="predicted"/>
<dbReference type="InterPro" id="IPR002525">
    <property type="entry name" value="Transp_IS110-like_N"/>
</dbReference>
<feature type="domain" description="Transposase IS116/IS110/IS902 C-terminal" evidence="2">
    <location>
        <begin position="222"/>
        <end position="294"/>
    </location>
</feature>
<dbReference type="InterPro" id="IPR003346">
    <property type="entry name" value="Transposase_20"/>
</dbReference>
<dbReference type="PANTHER" id="PTHR33055:SF13">
    <property type="entry name" value="TRANSPOSASE"/>
    <property type="match status" value="1"/>
</dbReference>
<dbReference type="RefSeq" id="WP_169096479.1">
    <property type="nucleotide sequence ID" value="NZ_JABBVZ010000006.1"/>
</dbReference>
<dbReference type="InterPro" id="IPR047650">
    <property type="entry name" value="Transpos_IS110"/>
</dbReference>
<reference evidence="3 4" key="1">
    <citation type="submission" date="2020-04" db="EMBL/GenBank/DDBJ databases">
        <authorList>
            <person name="Zhang R."/>
            <person name="Schippers A."/>
        </authorList>
    </citation>
    <scope>NUCLEOTIDE SEQUENCE [LARGE SCALE GENOMIC DNA]</scope>
    <source>
        <strain evidence="3 4">DSM 109850</strain>
    </source>
</reference>
<evidence type="ECO:0000259" key="2">
    <source>
        <dbReference type="Pfam" id="PF02371"/>
    </source>
</evidence>
<comment type="caution">
    <text evidence="3">The sequence shown here is derived from an EMBL/GenBank/DDBJ whole genome shotgun (WGS) entry which is preliminary data.</text>
</comment>
<dbReference type="GO" id="GO:0003677">
    <property type="term" value="F:DNA binding"/>
    <property type="evidence" value="ECO:0007669"/>
    <property type="project" value="InterPro"/>
</dbReference>
<organism evidence="3 4">
    <name type="scientific">Sulfobacillus harzensis</name>
    <dbReference type="NCBI Taxonomy" id="2729629"/>
    <lineage>
        <taxon>Bacteria</taxon>
        <taxon>Bacillati</taxon>
        <taxon>Bacillota</taxon>
        <taxon>Clostridia</taxon>
        <taxon>Eubacteriales</taxon>
        <taxon>Clostridiales Family XVII. Incertae Sedis</taxon>
        <taxon>Sulfobacillus</taxon>
    </lineage>
</organism>
<evidence type="ECO:0000313" key="3">
    <source>
        <dbReference type="EMBL" id="NMP21281.1"/>
    </source>
</evidence>
<keyword evidence="4" id="KW-1185">Reference proteome</keyword>
<dbReference type="EMBL" id="JABBVZ010000006">
    <property type="protein sequence ID" value="NMP21281.1"/>
    <property type="molecule type" value="Genomic_DNA"/>
</dbReference>
<name>A0A7Y0L217_9FIRM</name>
<dbReference type="AlphaFoldDB" id="A0A7Y0L217"/>
<dbReference type="Proteomes" id="UP000533476">
    <property type="component" value="Unassembled WGS sequence"/>
</dbReference>
<gene>
    <name evidence="3" type="ORF">HIJ39_02785</name>
</gene>
<dbReference type="NCBIfam" id="NF033542">
    <property type="entry name" value="transpos_IS110"/>
    <property type="match status" value="1"/>
</dbReference>
<accession>A0A7Y0L217</accession>
<evidence type="ECO:0000259" key="1">
    <source>
        <dbReference type="Pfam" id="PF01548"/>
    </source>
</evidence>
<feature type="domain" description="Transposase IS110-like N-terminal" evidence="1">
    <location>
        <begin position="7"/>
        <end position="152"/>
    </location>
</feature>
<dbReference type="Pfam" id="PF02371">
    <property type="entry name" value="Transposase_20"/>
    <property type="match status" value="1"/>
</dbReference>
<protein>
    <submittedName>
        <fullName evidence="3">IS110 family transposase</fullName>
    </submittedName>
</protein>
<dbReference type="GO" id="GO:0006313">
    <property type="term" value="P:DNA transposition"/>
    <property type="evidence" value="ECO:0007669"/>
    <property type="project" value="InterPro"/>
</dbReference>
<evidence type="ECO:0000313" key="4">
    <source>
        <dbReference type="Proteomes" id="UP000533476"/>
    </source>
</evidence>
<sequence length="375" mass="42078">MEYTRFVGWDVHAATIAVAVADAGRDPAHFEGTLPATPEAVRQWVQRQPDAPTLLVCYEAGPTGYEMARLLIDLGVTCQVVAPGLVPTKPTDRIKTDRRDAIKLAQALRAGSLTPVRIPTPAEEAFRDLIRARTQAVEDQTRARHRIKSALLRWGVRVPVERRVWTVAYMGWIRQWKPPEAPRQMAWAELLSQLEEADARLERLTTAIELAWPTHPLARLIQALQALRGIDWLTAATLVAEYGDFRQFPHPRQLMAFLGLVPTEASSGETRRKGGLSKTGNAHVRRVLTQSAQTYRFVPSLHGLVGRRLAACGPWQTDLSAISWRCQQRLHNRLRRVMARRGKPKALAAVARELCGYIWEIAVWVRAQPEMTGVA</sequence>